<dbReference type="AlphaFoldDB" id="A0A315WC52"/>
<proteinExistence type="predicted"/>
<name>A0A315WC52_GAMAF</name>
<protein>
    <submittedName>
        <fullName evidence="1">Uncharacterized protein</fullName>
    </submittedName>
</protein>
<evidence type="ECO:0000313" key="1">
    <source>
        <dbReference type="EMBL" id="PWA33437.1"/>
    </source>
</evidence>
<reference evidence="1 2" key="1">
    <citation type="journal article" date="2018" name="G3 (Bethesda)">
        <title>A High-Quality Reference Genome for the Invasive Mosquitofish Gambusia affinis Using a Chicago Library.</title>
        <authorList>
            <person name="Hoffberg S.L."/>
            <person name="Troendle N.J."/>
            <person name="Glenn T.C."/>
            <person name="Mahmud O."/>
            <person name="Louha S."/>
            <person name="Chalopin D."/>
            <person name="Bennetzen J.L."/>
            <person name="Mauricio R."/>
        </authorList>
    </citation>
    <scope>NUCLEOTIDE SEQUENCE [LARGE SCALE GENOMIC DNA]</scope>
    <source>
        <strain evidence="1">NE01/NJP1002.9</strain>
        <tissue evidence="1">Muscle</tissue>
    </source>
</reference>
<keyword evidence="2" id="KW-1185">Reference proteome</keyword>
<evidence type="ECO:0000313" key="2">
    <source>
        <dbReference type="Proteomes" id="UP000250572"/>
    </source>
</evidence>
<sequence>MKHIIKYMDITTVVGFIKDNNKLGDREESKLPFSILTSFYRGTIESKLTGLEHLTPPTGNV</sequence>
<dbReference type="Proteomes" id="UP000250572">
    <property type="component" value="Unassembled WGS sequence"/>
</dbReference>
<accession>A0A315WC52</accession>
<comment type="caution">
    <text evidence="1">The sequence shown here is derived from an EMBL/GenBank/DDBJ whole genome shotgun (WGS) entry which is preliminary data.</text>
</comment>
<dbReference type="EMBL" id="NHOQ01000049">
    <property type="protein sequence ID" value="PWA33437.1"/>
    <property type="molecule type" value="Genomic_DNA"/>
</dbReference>
<organism evidence="1 2">
    <name type="scientific">Gambusia affinis</name>
    <name type="common">Western mosquitofish</name>
    <name type="synonym">Heterandria affinis</name>
    <dbReference type="NCBI Taxonomy" id="33528"/>
    <lineage>
        <taxon>Eukaryota</taxon>
        <taxon>Metazoa</taxon>
        <taxon>Chordata</taxon>
        <taxon>Craniata</taxon>
        <taxon>Vertebrata</taxon>
        <taxon>Euteleostomi</taxon>
        <taxon>Actinopterygii</taxon>
        <taxon>Neopterygii</taxon>
        <taxon>Teleostei</taxon>
        <taxon>Neoteleostei</taxon>
        <taxon>Acanthomorphata</taxon>
        <taxon>Ovalentaria</taxon>
        <taxon>Atherinomorphae</taxon>
        <taxon>Cyprinodontiformes</taxon>
        <taxon>Poeciliidae</taxon>
        <taxon>Poeciliinae</taxon>
        <taxon>Gambusia</taxon>
    </lineage>
</organism>
<gene>
    <name evidence="1" type="ORF">CCH79_00021083</name>
</gene>